<evidence type="ECO:0000313" key="4">
    <source>
        <dbReference type="Proteomes" id="UP000823941"/>
    </source>
</evidence>
<protein>
    <recommendedName>
        <fullName evidence="2">Peptidase S8 pro-domain domain-containing protein</fullName>
    </recommendedName>
</protein>
<dbReference type="Pfam" id="PF16470">
    <property type="entry name" value="S8_pro-domain"/>
    <property type="match status" value="1"/>
</dbReference>
<feature type="domain" description="Peptidase S8 pro-domain" evidence="2">
    <location>
        <begin position="23"/>
        <end position="51"/>
    </location>
</feature>
<dbReference type="SUPFAM" id="SSF54897">
    <property type="entry name" value="Protease propeptides/inhibitors"/>
    <property type="match status" value="1"/>
</dbReference>
<dbReference type="InterPro" id="IPR032815">
    <property type="entry name" value="S8_pro-domain"/>
</dbReference>
<keyword evidence="1" id="KW-0732">Signal</keyword>
<evidence type="ECO:0000313" key="3">
    <source>
        <dbReference type="EMBL" id="KAG7300213.1"/>
    </source>
</evidence>
<organism evidence="3 4">
    <name type="scientific">Plutella xylostella</name>
    <name type="common">Diamondback moth</name>
    <name type="synonym">Plutella maculipennis</name>
    <dbReference type="NCBI Taxonomy" id="51655"/>
    <lineage>
        <taxon>Eukaryota</taxon>
        <taxon>Metazoa</taxon>
        <taxon>Ecdysozoa</taxon>
        <taxon>Arthropoda</taxon>
        <taxon>Hexapoda</taxon>
        <taxon>Insecta</taxon>
        <taxon>Pterygota</taxon>
        <taxon>Neoptera</taxon>
        <taxon>Endopterygota</taxon>
        <taxon>Lepidoptera</taxon>
        <taxon>Glossata</taxon>
        <taxon>Ditrysia</taxon>
        <taxon>Yponomeutoidea</taxon>
        <taxon>Plutellidae</taxon>
        <taxon>Plutella</taxon>
    </lineage>
</organism>
<comment type="caution">
    <text evidence="3">The sequence shown here is derived from an EMBL/GenBank/DDBJ whole genome shotgun (WGS) entry which is preliminary data.</text>
</comment>
<dbReference type="EMBL" id="JAHIBW010000021">
    <property type="protein sequence ID" value="KAG7300213.1"/>
    <property type="molecule type" value="Genomic_DNA"/>
</dbReference>
<accession>A0ABQ7Q5Q4</accession>
<evidence type="ECO:0000256" key="1">
    <source>
        <dbReference type="SAM" id="SignalP"/>
    </source>
</evidence>
<feature type="signal peptide" evidence="1">
    <location>
        <begin position="1"/>
        <end position="18"/>
    </location>
</feature>
<feature type="chain" id="PRO_5046892662" description="Peptidase S8 pro-domain domain-containing protein" evidence="1">
    <location>
        <begin position="19"/>
        <end position="53"/>
    </location>
</feature>
<keyword evidence="4" id="KW-1185">Reference proteome</keyword>
<dbReference type="InterPro" id="IPR038466">
    <property type="entry name" value="S8_pro-domain_sf"/>
</dbReference>
<sequence length="53" mass="5579">MARAAILLLLSVLAAARAHYTPTWAVHVPGGREAADAVANEHGFVNLGEVRKS</sequence>
<reference evidence="3 4" key="1">
    <citation type="submission" date="2021-06" db="EMBL/GenBank/DDBJ databases">
        <title>A haploid diamondback moth (Plutella xylostella L.) genome assembly resolves 31 chromosomes and identifies a diamide resistance mutation.</title>
        <authorList>
            <person name="Ward C.M."/>
            <person name="Perry K.D."/>
            <person name="Baker G."/>
            <person name="Powis K."/>
            <person name="Heckel D.G."/>
            <person name="Baxter S.W."/>
        </authorList>
    </citation>
    <scope>NUCLEOTIDE SEQUENCE [LARGE SCALE GENOMIC DNA]</scope>
    <source>
        <strain evidence="3 4">LV</strain>
        <tissue evidence="3">Single pupa</tissue>
    </source>
</reference>
<name>A0ABQ7Q5Q4_PLUXY</name>
<dbReference type="Proteomes" id="UP000823941">
    <property type="component" value="Chromosome 21"/>
</dbReference>
<evidence type="ECO:0000259" key="2">
    <source>
        <dbReference type="Pfam" id="PF16470"/>
    </source>
</evidence>
<dbReference type="Gene3D" id="3.30.70.850">
    <property type="entry name" value="Peptidase S8, pro-domain"/>
    <property type="match status" value="1"/>
</dbReference>
<gene>
    <name evidence="3" type="ORF">JYU34_015771</name>
</gene>
<proteinExistence type="predicted"/>